<dbReference type="PANTHER" id="PTHR11819:SF195">
    <property type="entry name" value="SODIUM_GLUCOSE COTRANSPORTER 4"/>
    <property type="match status" value="1"/>
</dbReference>
<dbReference type="GO" id="GO:0005412">
    <property type="term" value="F:D-glucose:sodium symporter activity"/>
    <property type="evidence" value="ECO:0007669"/>
    <property type="project" value="TreeGrafter"/>
</dbReference>
<feature type="transmembrane region" description="Helical" evidence="7">
    <location>
        <begin position="343"/>
        <end position="369"/>
    </location>
</feature>
<evidence type="ECO:0000256" key="1">
    <source>
        <dbReference type="ARBA" id="ARBA00004141"/>
    </source>
</evidence>
<dbReference type="Pfam" id="PF00474">
    <property type="entry name" value="SSF"/>
    <property type="match status" value="1"/>
</dbReference>
<evidence type="ECO:0000256" key="6">
    <source>
        <dbReference type="RuleBase" id="RU362091"/>
    </source>
</evidence>
<proteinExistence type="inferred from homology"/>
<dbReference type="EMBL" id="FNGV01000001">
    <property type="protein sequence ID" value="SDL49919.1"/>
    <property type="molecule type" value="Genomic_DNA"/>
</dbReference>
<keyword evidence="4 7" id="KW-1133">Transmembrane helix</keyword>
<feature type="transmembrane region" description="Helical" evidence="7">
    <location>
        <begin position="21"/>
        <end position="39"/>
    </location>
</feature>
<dbReference type="Gene3D" id="1.20.1730.10">
    <property type="entry name" value="Sodium/glucose cotransporter"/>
    <property type="match status" value="1"/>
</dbReference>
<dbReference type="PANTHER" id="PTHR11819">
    <property type="entry name" value="SOLUTE CARRIER FAMILY 5"/>
    <property type="match status" value="1"/>
</dbReference>
<dbReference type="AlphaFoldDB" id="A0A1G9KJT1"/>
<feature type="transmembrane region" description="Helical" evidence="7">
    <location>
        <begin position="291"/>
        <end position="317"/>
    </location>
</feature>
<gene>
    <name evidence="8" type="ORF">SAMN04488514_1011020</name>
</gene>
<feature type="transmembrane region" description="Helical" evidence="7">
    <location>
        <begin position="94"/>
        <end position="114"/>
    </location>
</feature>
<evidence type="ECO:0000313" key="8">
    <source>
        <dbReference type="EMBL" id="SDL49919.1"/>
    </source>
</evidence>
<evidence type="ECO:0000256" key="4">
    <source>
        <dbReference type="ARBA" id="ARBA00022989"/>
    </source>
</evidence>
<feature type="transmembrane region" description="Helical" evidence="7">
    <location>
        <begin position="485"/>
        <end position="504"/>
    </location>
</feature>
<comment type="similarity">
    <text evidence="2 6">Belongs to the sodium:solute symporter (SSF) (TC 2.A.21) family.</text>
</comment>
<accession>A0A1G9KJT1</accession>
<evidence type="ECO:0000256" key="5">
    <source>
        <dbReference type="ARBA" id="ARBA00023136"/>
    </source>
</evidence>
<name>A0A1G9KJT1_9FLAO</name>
<feature type="transmembrane region" description="Helical" evidence="7">
    <location>
        <begin position="419"/>
        <end position="437"/>
    </location>
</feature>
<feature type="transmembrane region" description="Helical" evidence="7">
    <location>
        <begin position="390"/>
        <end position="407"/>
    </location>
</feature>
<feature type="transmembrane region" description="Helical" evidence="7">
    <location>
        <begin position="444"/>
        <end position="465"/>
    </location>
</feature>
<feature type="transmembrane region" description="Helical" evidence="7">
    <location>
        <begin position="252"/>
        <end position="270"/>
    </location>
</feature>
<protein>
    <submittedName>
        <fullName evidence="8">Solute:Na+ symporter, SSS family</fullName>
    </submittedName>
</protein>
<dbReference type="InterPro" id="IPR001734">
    <property type="entry name" value="Na/solute_symporter"/>
</dbReference>
<evidence type="ECO:0000256" key="3">
    <source>
        <dbReference type="ARBA" id="ARBA00022692"/>
    </source>
</evidence>
<comment type="subcellular location">
    <subcellularLocation>
        <location evidence="1">Membrane</location>
        <topology evidence="1">Multi-pass membrane protein</topology>
    </subcellularLocation>
</comment>
<feature type="transmembrane region" description="Helical" evidence="7">
    <location>
        <begin position="198"/>
        <end position="218"/>
    </location>
</feature>
<dbReference type="CDD" id="cd10329">
    <property type="entry name" value="SLC5sbd_SGLT1-like"/>
    <property type="match status" value="1"/>
</dbReference>
<dbReference type="NCBIfam" id="TIGR00813">
    <property type="entry name" value="sss"/>
    <property type="match status" value="1"/>
</dbReference>
<reference evidence="8 9" key="1">
    <citation type="submission" date="2016-10" db="EMBL/GenBank/DDBJ databases">
        <authorList>
            <person name="de Groot N.N."/>
        </authorList>
    </citation>
    <scope>NUCLEOTIDE SEQUENCE [LARGE SCALE GENOMIC DNA]</scope>
    <source>
        <strain evidence="8 9">DSM 19886</strain>
    </source>
</reference>
<feature type="transmembrane region" description="Helical" evidence="7">
    <location>
        <begin position="135"/>
        <end position="158"/>
    </location>
</feature>
<dbReference type="STRING" id="192904.SAMN04488514_1011020"/>
<evidence type="ECO:0000313" key="9">
    <source>
        <dbReference type="Proteomes" id="UP000199440"/>
    </source>
</evidence>
<keyword evidence="3 7" id="KW-0812">Transmembrane</keyword>
<feature type="transmembrane region" description="Helical" evidence="7">
    <location>
        <begin position="60"/>
        <end position="82"/>
    </location>
</feature>
<feature type="transmembrane region" description="Helical" evidence="7">
    <location>
        <begin position="535"/>
        <end position="553"/>
    </location>
</feature>
<dbReference type="PROSITE" id="PS50283">
    <property type="entry name" value="NA_SOLUT_SYMP_3"/>
    <property type="match status" value="1"/>
</dbReference>
<dbReference type="GO" id="GO:0005886">
    <property type="term" value="C:plasma membrane"/>
    <property type="evidence" value="ECO:0007669"/>
    <property type="project" value="TreeGrafter"/>
</dbReference>
<evidence type="ECO:0000256" key="7">
    <source>
        <dbReference type="SAM" id="Phobius"/>
    </source>
</evidence>
<keyword evidence="9" id="KW-1185">Reference proteome</keyword>
<keyword evidence="5 7" id="KW-0472">Membrane</keyword>
<evidence type="ECO:0000256" key="2">
    <source>
        <dbReference type="ARBA" id="ARBA00006434"/>
    </source>
</evidence>
<organism evidence="8 9">
    <name type="scientific">Kriegella aquimaris</name>
    <dbReference type="NCBI Taxonomy" id="192904"/>
    <lineage>
        <taxon>Bacteria</taxon>
        <taxon>Pseudomonadati</taxon>
        <taxon>Bacteroidota</taxon>
        <taxon>Flavobacteriia</taxon>
        <taxon>Flavobacteriales</taxon>
        <taxon>Flavobacteriaceae</taxon>
        <taxon>Kriegella</taxon>
    </lineage>
</organism>
<dbReference type="InterPro" id="IPR038377">
    <property type="entry name" value="Na/Glc_symporter_sf"/>
</dbReference>
<dbReference type="Proteomes" id="UP000199440">
    <property type="component" value="Unassembled WGS sequence"/>
</dbReference>
<sequence length="554" mass="60825">MNHCETRISILVHTTTNMQNIDLIIIIFYLAAILALGILSTRKTKMNSVNYFLAGRSLNWVIIGAALFASNISTIHLVGLAASGFEDGLVWGNFEWMASIVLILLGLIFAPFYFRSKISTLPEFLEKRYSPGSRSFLAFMAILGALFVHIGMSLYAGAVVFKSFFGIDVSISILIISIITATYTIVGGLKAVVITETVQALVLIVGAVILTIFAINALPEIGIHSLSDFKDHIKPDQLSMLRSGDNAGNSGLSWYAIFLGYPILGLWYWCSDQTIVQRVLAAKSEEDAQKGPIFAGFLKILPVFIMVLPGVIGYVLFKDKITTSNETLPVLINELLPVGIRGIFAAALLSALMSTIAAALNSCSTLVAVDIAKRMKPSLSDQKQVTIGKWVAVIVMILAMAWSTQGGRFNSIFEAINKIAAALAPPIATVFLFGVFSKRGTKEASLITLIFGFILGITSFAADFIPPLSKKPSIITAEWGIPFMMQAWWLFCICTVVYFITSYLTPKPDKEQLTYTWDNPLQFITDKKFQGFKDVRFHAALLLTSIIILYIIFQ</sequence>
<feature type="transmembrane region" description="Helical" evidence="7">
    <location>
        <begin position="164"/>
        <end position="186"/>
    </location>
</feature>